<dbReference type="Proteomes" id="UP000281738">
    <property type="component" value="Unassembled WGS sequence"/>
</dbReference>
<dbReference type="AlphaFoldDB" id="A0A3N2CT24"/>
<dbReference type="RefSeq" id="WP_123389771.1">
    <property type="nucleotide sequence ID" value="NZ_RKHO01000001.1"/>
</dbReference>
<comment type="caution">
    <text evidence="2">The sequence shown here is derived from an EMBL/GenBank/DDBJ whole genome shotgun (WGS) entry which is preliminary data.</text>
</comment>
<dbReference type="EMBL" id="RKHO01000001">
    <property type="protein sequence ID" value="ROR90655.1"/>
    <property type="molecule type" value="Genomic_DNA"/>
</dbReference>
<evidence type="ECO:0000259" key="1">
    <source>
        <dbReference type="Pfam" id="PF19834"/>
    </source>
</evidence>
<proteinExistence type="predicted"/>
<dbReference type="OrthoDB" id="3296280at2"/>
<reference evidence="2 3" key="1">
    <citation type="submission" date="2018-11" db="EMBL/GenBank/DDBJ databases">
        <title>Sequencing the genomes of 1000 actinobacteria strains.</title>
        <authorList>
            <person name="Klenk H.-P."/>
        </authorList>
    </citation>
    <scope>NUCLEOTIDE SEQUENCE [LARGE SCALE GENOMIC DNA]</scope>
    <source>
        <strain evidence="2 3">DSM 12652</strain>
    </source>
</reference>
<gene>
    <name evidence="2" type="ORF">EDD33_1502</name>
</gene>
<feature type="domain" description="DUF6314" evidence="1">
    <location>
        <begin position="13"/>
        <end position="137"/>
    </location>
</feature>
<dbReference type="Pfam" id="PF19834">
    <property type="entry name" value="DUF6314"/>
    <property type="match status" value="1"/>
</dbReference>
<accession>A0A3N2CT24</accession>
<dbReference type="InterPro" id="IPR045632">
    <property type="entry name" value="DUF6314"/>
</dbReference>
<sequence length="150" mass="16931">MTPAHPLADPRLLLGGWLLERTIEDRRGDLDGVVEGRLELAEEAPDRLRWEERATWLRPGGEVPVTRTLRVVRRGEGWWVLFEDGRDFHPWSPGDAVVHDCRSDTYRGVVTGSPASWSVTWEVTGPAKDYVMHTRLRPARPGEGTSGPQQ</sequence>
<organism evidence="2 3">
    <name type="scientific">Nocardioides aurantiacus</name>
    <dbReference type="NCBI Taxonomy" id="86796"/>
    <lineage>
        <taxon>Bacteria</taxon>
        <taxon>Bacillati</taxon>
        <taxon>Actinomycetota</taxon>
        <taxon>Actinomycetes</taxon>
        <taxon>Propionibacteriales</taxon>
        <taxon>Nocardioidaceae</taxon>
        <taxon>Nocardioides</taxon>
    </lineage>
</organism>
<name>A0A3N2CT24_9ACTN</name>
<evidence type="ECO:0000313" key="3">
    <source>
        <dbReference type="Proteomes" id="UP000281738"/>
    </source>
</evidence>
<keyword evidence="3" id="KW-1185">Reference proteome</keyword>
<evidence type="ECO:0000313" key="2">
    <source>
        <dbReference type="EMBL" id="ROR90655.1"/>
    </source>
</evidence>
<protein>
    <recommendedName>
        <fullName evidence="1">DUF6314 domain-containing protein</fullName>
    </recommendedName>
</protein>